<accession>A0AAN6M8K1</accession>
<gene>
    <name evidence="1" type="ORF">GRF29_8g2582156</name>
</gene>
<name>A0AAN6M8K1_9PLEO</name>
<evidence type="ECO:0000313" key="1">
    <source>
        <dbReference type="EMBL" id="KAK3216206.1"/>
    </source>
</evidence>
<keyword evidence="2" id="KW-1185">Reference proteome</keyword>
<comment type="caution">
    <text evidence="1">The sequence shown here is derived from an EMBL/GenBank/DDBJ whole genome shotgun (WGS) entry which is preliminary data.</text>
</comment>
<reference evidence="1 2" key="1">
    <citation type="submission" date="2021-02" db="EMBL/GenBank/DDBJ databases">
        <title>Genome assembly of Pseudopithomyces chartarum.</title>
        <authorList>
            <person name="Jauregui R."/>
            <person name="Singh J."/>
            <person name="Voisey C."/>
        </authorList>
    </citation>
    <scope>NUCLEOTIDE SEQUENCE [LARGE SCALE GENOMIC DNA]</scope>
    <source>
        <strain evidence="1 2">AGR01</strain>
    </source>
</reference>
<organism evidence="1 2">
    <name type="scientific">Pseudopithomyces chartarum</name>
    <dbReference type="NCBI Taxonomy" id="1892770"/>
    <lineage>
        <taxon>Eukaryota</taxon>
        <taxon>Fungi</taxon>
        <taxon>Dikarya</taxon>
        <taxon>Ascomycota</taxon>
        <taxon>Pezizomycotina</taxon>
        <taxon>Dothideomycetes</taxon>
        <taxon>Pleosporomycetidae</taxon>
        <taxon>Pleosporales</taxon>
        <taxon>Massarineae</taxon>
        <taxon>Didymosphaeriaceae</taxon>
        <taxon>Pseudopithomyces</taxon>
    </lineage>
</organism>
<proteinExistence type="predicted"/>
<evidence type="ECO:0000313" key="2">
    <source>
        <dbReference type="Proteomes" id="UP001280581"/>
    </source>
</evidence>
<dbReference type="AlphaFoldDB" id="A0AAN6M8K1"/>
<dbReference type="Proteomes" id="UP001280581">
    <property type="component" value="Unassembled WGS sequence"/>
</dbReference>
<dbReference type="EMBL" id="WVTA01000002">
    <property type="protein sequence ID" value="KAK3216206.1"/>
    <property type="molecule type" value="Genomic_DNA"/>
</dbReference>
<sequence>MRQSHAINVFFKEVFSQCELYAQSKPGAAPYGFNFWIEPDLASKLCNTLATKSMLSTAVSFQELAAHQLSERILSLFFAWINAVASAPENAEWFRVDGISLQKINSQARESWIEPTKILQNMRMADEIFMRRSIEQHLNTPVWDFPGGSVGDLVKLGIEVLSLYLDHHGPTEMGIYYALNPFSTHVLPTPVKAILEHDEGISMNEERRKTERDILAFHTVNRISELVSRLAARPGFEQLHSQPCGKSVLSFGKPLLKLLQSTLRGQFLESFQNAVEIKFRSIESTHVFQLQNRHRGTIECLPNILHSYCTQEFKNIGQDSLLTLLEVWSRKIEGKVPLNNTENMPRDMEVESATLAATMLTTYLQDDDIRSYFRFKAFAKTPNQNAINMVTRKTPGSGQLAS</sequence>
<protein>
    <submittedName>
        <fullName evidence="1">Uncharacterized protein</fullName>
    </submittedName>
</protein>